<evidence type="ECO:0000313" key="12">
    <source>
        <dbReference type="EMBL" id="KUI55822.1"/>
    </source>
</evidence>
<comment type="function">
    <text evidence="9">Required for the first step of diphthamide biosynthesis, a post-translational modification of histidine which occurs in elongation factor 2. DPH1 and DPH2 transfer a 3-amino-3-carboxypropyl (ACP) group from S-adenosyl-L-methionine (SAM) to a histidine residue, the reaction is assisted by a reduction system comprising DPH3 and a NADH-dependent reductase, predominantly CBR1. Facilitates the reduction of the catalytic iron-sulfur cluster found in the DPH1 subunit.</text>
</comment>
<evidence type="ECO:0000256" key="9">
    <source>
        <dbReference type="ARBA" id="ARBA00054092"/>
    </source>
</evidence>
<dbReference type="Pfam" id="PF01866">
    <property type="entry name" value="Diphthamide_syn"/>
    <property type="match status" value="1"/>
</dbReference>
<dbReference type="SFLD" id="SFLDG01121">
    <property type="entry name" value="Diphthamide_biosynthesis"/>
    <property type="match status" value="1"/>
</dbReference>
<dbReference type="PANTHER" id="PTHR10762">
    <property type="entry name" value="DIPHTHAMIDE BIOSYNTHESIS PROTEIN"/>
    <property type="match status" value="1"/>
</dbReference>
<evidence type="ECO:0000256" key="5">
    <source>
        <dbReference type="ARBA" id="ARBA00022723"/>
    </source>
</evidence>
<evidence type="ECO:0000256" key="10">
    <source>
        <dbReference type="RuleBase" id="RU364133"/>
    </source>
</evidence>
<comment type="subcellular location">
    <subcellularLocation>
        <location evidence="10">Cytoplasm</location>
    </subcellularLocation>
</comment>
<name>A0A194UVT1_CYTMA</name>
<dbReference type="InterPro" id="IPR016435">
    <property type="entry name" value="DPH1/DPH2"/>
</dbReference>
<dbReference type="SFLD" id="SFLDS00032">
    <property type="entry name" value="Radical_SAM_3-amino-3-carboxyp"/>
    <property type="match status" value="1"/>
</dbReference>
<dbReference type="Gene3D" id="3.40.50.11840">
    <property type="entry name" value="Diphthamide synthesis DPH1/DPH2 domain 1"/>
    <property type="match status" value="1"/>
</dbReference>
<evidence type="ECO:0000256" key="2">
    <source>
        <dbReference type="ARBA" id="ARBA00005156"/>
    </source>
</evidence>
<keyword evidence="6 10" id="KW-0408">Iron</keyword>
<dbReference type="STRING" id="694573.A0A194UVT1"/>
<feature type="compositionally biased region" description="Basic and acidic residues" evidence="11">
    <location>
        <begin position="516"/>
        <end position="527"/>
    </location>
</feature>
<keyword evidence="13" id="KW-1185">Reference proteome</keyword>
<organism evidence="12 13">
    <name type="scientific">Cytospora mali</name>
    <name type="common">Apple Valsa canker fungus</name>
    <name type="synonym">Valsa mali</name>
    <dbReference type="NCBI Taxonomy" id="578113"/>
    <lineage>
        <taxon>Eukaryota</taxon>
        <taxon>Fungi</taxon>
        <taxon>Dikarya</taxon>
        <taxon>Ascomycota</taxon>
        <taxon>Pezizomycotina</taxon>
        <taxon>Sordariomycetes</taxon>
        <taxon>Sordariomycetidae</taxon>
        <taxon>Diaporthales</taxon>
        <taxon>Cytosporaceae</taxon>
        <taxon>Cytospora</taxon>
    </lineage>
</organism>
<dbReference type="GO" id="GO:0120513">
    <property type="term" value="C:2-(3-amino-3-carboxypropyl)histidine synthase complex"/>
    <property type="evidence" value="ECO:0007669"/>
    <property type="project" value="EnsemblFungi"/>
</dbReference>
<dbReference type="SFLD" id="SFLDF00408">
    <property type="entry name" value="Diphthamide_biosynthesis_famil"/>
    <property type="match status" value="1"/>
</dbReference>
<evidence type="ECO:0000256" key="8">
    <source>
        <dbReference type="ARBA" id="ARBA00034128"/>
    </source>
</evidence>
<dbReference type="InterPro" id="IPR010014">
    <property type="entry name" value="DHP2"/>
</dbReference>
<evidence type="ECO:0000256" key="4">
    <source>
        <dbReference type="ARBA" id="ARBA00021914"/>
    </source>
</evidence>
<dbReference type="OrthoDB" id="449241at2759"/>
<feature type="region of interest" description="Disordered" evidence="11">
    <location>
        <begin position="408"/>
        <end position="428"/>
    </location>
</feature>
<comment type="subunit">
    <text evidence="8">Component of the 2-(3-amino-3-carboxypropyl)histidine synthase complex composed of DPH1, DPH2, DPH3 and a NADH-dependent reductase, predominantly CBR1.</text>
</comment>
<protein>
    <recommendedName>
        <fullName evidence="4 10">2-(3-amino-3-carboxypropyl)histidine synthase subunit 2</fullName>
    </recommendedName>
</protein>
<dbReference type="NCBIfam" id="TIGR00272">
    <property type="entry name" value="DPH2"/>
    <property type="match status" value="1"/>
</dbReference>
<dbReference type="EMBL" id="KN714683">
    <property type="protein sequence ID" value="KUI55822.1"/>
    <property type="molecule type" value="Genomic_DNA"/>
</dbReference>
<comment type="function">
    <text evidence="10">Required for the first step of diphthamide biosynthesis, a post-translational modification of histidine which occurs in elongation factor 2. DPH1 and DPH2 transfer a 3-amino-3-carboxypropyl (ACP) group from S-adenosyl-L-methionine (SAM) to a histidine residue, the reaction is assisted by a reduction system comprising DPH3 and a NADH-dependent reductase. Facilitates the reduction of the catalytic iron-sulfur cluster found in the DPH1 subunit.</text>
</comment>
<feature type="region of interest" description="Disordered" evidence="11">
    <location>
        <begin position="457"/>
        <end position="478"/>
    </location>
</feature>
<comment type="cofactor">
    <cofactor evidence="1">
        <name>[4Fe-4S] cluster</name>
        <dbReference type="ChEBI" id="CHEBI:49883"/>
    </cofactor>
</comment>
<evidence type="ECO:0000256" key="1">
    <source>
        <dbReference type="ARBA" id="ARBA00001966"/>
    </source>
</evidence>
<dbReference type="Proteomes" id="UP000078576">
    <property type="component" value="Unassembled WGS sequence"/>
</dbReference>
<sequence>MAGELTAAPVLSTPEDHLFEYEKPEVPAESPRSDDDFREVYEILRTAKEVRDGGKKRVALQFPDHMLCDAPRVVELLKAELEQIREGARAEPNQQEKIYILADTSYSACCVDEVAAEHIDADVVVHYGRSCLSPTSRLPVIYVFTKHHLDLDEAIQSFEAEFPDKEAKVVLMADVTYQDHVPELYSRIQEGGYKELLSTRIQHNPLGRIPNRTIVDANDNEVRTDGTDGSIDLTQFSIFHVSSPPTALLLALSSRVASLHIHQTPDSPSSHYSPIRTTRALLGRRYGKLLHLTSAGIIGILINTLSVANYLSSIDAIKKQIAAAGKKSYTVVVGKLNPAKLANFAEIDGWVVVGCWESSLVEEDAGFYRPVLTPFEMEVALMPDEERIWGLSWWGGIESVKAVEDKKFPEDGENQAGEGATGDSGVEVDEDDFDAPIFDLRTGKLVSNARPMRMAARAAREKANADESQTGDSSRQTDALTMRPKAELATINGVLSPGAEFLRTQRTWQGLGSDFTEEKSATIEEGRGGVARGYTVGEEDEKR</sequence>
<feature type="compositionally biased region" description="Polar residues" evidence="11">
    <location>
        <begin position="466"/>
        <end position="478"/>
    </location>
</feature>
<dbReference type="InterPro" id="IPR042265">
    <property type="entry name" value="DPH1/DPH2_3"/>
</dbReference>
<comment type="pathway">
    <text evidence="2 10">Protein modification; peptidyl-diphthamide biosynthesis.</text>
</comment>
<gene>
    <name evidence="12" type="ORF">VP1G_03202</name>
</gene>
<comment type="similarity">
    <text evidence="3 10">Belongs to the DPH1/DPH2 family. DPH2 subfamily.</text>
</comment>
<dbReference type="Gene3D" id="3.40.50.11860">
    <property type="entry name" value="Diphthamide synthesis DPH1/DPH2 domain 3"/>
    <property type="match status" value="1"/>
</dbReference>
<dbReference type="FunFam" id="3.40.50.11860:FF:000001">
    <property type="entry name" value="2-(3-amino-3-carboxypropyl)histidine synthase subunit 2"/>
    <property type="match status" value="1"/>
</dbReference>
<keyword evidence="10" id="KW-0963">Cytoplasm</keyword>
<accession>A0A194UVT1</accession>
<evidence type="ECO:0000256" key="3">
    <source>
        <dbReference type="ARBA" id="ARBA00006179"/>
    </source>
</evidence>
<dbReference type="FunFam" id="3.40.50.11840:FF:000002">
    <property type="entry name" value="2-(3-amino-3-carboxypropyl)histidine synthase subunit 2"/>
    <property type="match status" value="1"/>
</dbReference>
<proteinExistence type="inferred from homology"/>
<dbReference type="InterPro" id="IPR042263">
    <property type="entry name" value="DPH1/DPH2_1"/>
</dbReference>
<keyword evidence="5 10" id="KW-0479">Metal-binding</keyword>
<feature type="region of interest" description="Disordered" evidence="11">
    <location>
        <begin position="513"/>
        <end position="543"/>
    </location>
</feature>
<evidence type="ECO:0000256" key="11">
    <source>
        <dbReference type="SAM" id="MobiDB-lite"/>
    </source>
</evidence>
<dbReference type="AlphaFoldDB" id="A0A194UVT1"/>
<dbReference type="GO" id="GO:0017183">
    <property type="term" value="P:protein histidyl modification to diphthamide"/>
    <property type="evidence" value="ECO:0007669"/>
    <property type="project" value="UniProtKB-UniPathway"/>
</dbReference>
<dbReference type="GO" id="GO:0051539">
    <property type="term" value="F:4 iron, 4 sulfur cluster binding"/>
    <property type="evidence" value="ECO:0007669"/>
    <property type="project" value="EnsemblFungi"/>
</dbReference>
<dbReference type="GO" id="GO:0046872">
    <property type="term" value="F:metal ion binding"/>
    <property type="evidence" value="ECO:0007669"/>
    <property type="project" value="UniProtKB-KW"/>
</dbReference>
<dbReference type="PANTHER" id="PTHR10762:SF2">
    <property type="entry name" value="2-(3-AMINO-3-CARBOXYPROPYL)HISTIDINE SYNTHASE SUBUNIT 2"/>
    <property type="match status" value="1"/>
</dbReference>
<evidence type="ECO:0000256" key="7">
    <source>
        <dbReference type="ARBA" id="ARBA00023014"/>
    </source>
</evidence>
<dbReference type="UniPathway" id="UPA00559"/>
<dbReference type="GO" id="GO:0005737">
    <property type="term" value="C:cytoplasm"/>
    <property type="evidence" value="ECO:0007669"/>
    <property type="project" value="UniProtKB-SubCell"/>
</dbReference>
<dbReference type="NCBIfam" id="TIGR00322">
    <property type="entry name" value="diphth2_R"/>
    <property type="match status" value="1"/>
</dbReference>
<evidence type="ECO:0000313" key="13">
    <source>
        <dbReference type="Proteomes" id="UP000078576"/>
    </source>
</evidence>
<reference evidence="13" key="1">
    <citation type="submission" date="2014-12" db="EMBL/GenBank/DDBJ databases">
        <title>Genome Sequence of Valsa Canker Pathogens Uncovers a Specific Adaption of Colonization on Woody Bark.</title>
        <authorList>
            <person name="Yin Z."/>
            <person name="Liu H."/>
            <person name="Gao X."/>
            <person name="Li Z."/>
            <person name="Song N."/>
            <person name="Ke X."/>
            <person name="Dai Q."/>
            <person name="Wu Y."/>
            <person name="Sun Y."/>
            <person name="Xu J.-R."/>
            <person name="Kang Z.K."/>
            <person name="Wang L."/>
            <person name="Huang L."/>
        </authorList>
    </citation>
    <scope>NUCLEOTIDE SEQUENCE [LARGE SCALE GENOMIC DNA]</scope>
    <source>
        <strain evidence="13">SXYL134</strain>
    </source>
</reference>
<keyword evidence="7 10" id="KW-0411">Iron-sulfur</keyword>
<dbReference type="GO" id="GO:0090560">
    <property type="term" value="F:2-(3-amino-3-carboxypropyl)histidine synthase activity"/>
    <property type="evidence" value="ECO:0007669"/>
    <property type="project" value="EnsemblFungi"/>
</dbReference>
<evidence type="ECO:0000256" key="6">
    <source>
        <dbReference type="ARBA" id="ARBA00023004"/>
    </source>
</evidence>